<evidence type="ECO:0000313" key="6">
    <source>
        <dbReference type="EMBL" id="GEA51938.1"/>
    </source>
</evidence>
<feature type="domain" description="Periplasmic binding protein" evidence="5">
    <location>
        <begin position="66"/>
        <end position="309"/>
    </location>
</feature>
<dbReference type="GO" id="GO:0030246">
    <property type="term" value="F:carbohydrate binding"/>
    <property type="evidence" value="ECO:0007669"/>
    <property type="project" value="UniProtKB-ARBA"/>
</dbReference>
<evidence type="ECO:0000256" key="4">
    <source>
        <dbReference type="ARBA" id="ARBA00022729"/>
    </source>
</evidence>
<dbReference type="GO" id="GO:0030313">
    <property type="term" value="C:cell envelope"/>
    <property type="evidence" value="ECO:0007669"/>
    <property type="project" value="UniProtKB-SubCell"/>
</dbReference>
<dbReference type="InterPro" id="IPR028082">
    <property type="entry name" value="Peripla_BP_I"/>
</dbReference>
<dbReference type="SUPFAM" id="SSF53822">
    <property type="entry name" value="Periplasmic binding protein-like I"/>
    <property type="match status" value="1"/>
</dbReference>
<comment type="subcellular location">
    <subcellularLocation>
        <location evidence="1">Cell envelope</location>
    </subcellularLocation>
</comment>
<comment type="caution">
    <text evidence="6">The sequence shown here is derived from an EMBL/GenBank/DDBJ whole genome shotgun (WGS) entry which is preliminary data.</text>
</comment>
<reference evidence="6 7" key="1">
    <citation type="submission" date="2019-06" db="EMBL/GenBank/DDBJ databases">
        <title>Whole genome shotgun sequence of Vibrio inusitatus NBRC 102082.</title>
        <authorList>
            <person name="Hosoyama A."/>
            <person name="Uohara A."/>
            <person name="Ohji S."/>
            <person name="Ichikawa N."/>
        </authorList>
    </citation>
    <scope>NUCLEOTIDE SEQUENCE [LARGE SCALE GENOMIC DNA]</scope>
    <source>
        <strain evidence="6 7">NBRC 102082</strain>
    </source>
</reference>
<evidence type="ECO:0000256" key="2">
    <source>
        <dbReference type="ARBA" id="ARBA00007639"/>
    </source>
</evidence>
<dbReference type="PANTHER" id="PTHR46847">
    <property type="entry name" value="D-ALLOSE-BINDING PERIPLASMIC PROTEIN-RELATED"/>
    <property type="match status" value="1"/>
</dbReference>
<dbReference type="InterPro" id="IPR025997">
    <property type="entry name" value="SBP_2_dom"/>
</dbReference>
<dbReference type="EMBL" id="BJLF01000014">
    <property type="protein sequence ID" value="GEA51938.1"/>
    <property type="molecule type" value="Genomic_DNA"/>
</dbReference>
<gene>
    <name evidence="6" type="primary">luxP</name>
    <name evidence="6" type="ORF">VIN01S_27420</name>
</gene>
<protein>
    <recommendedName>
        <fullName evidence="3">Autoinducer 2-binding periplasmic protein LuxP</fullName>
    </recommendedName>
</protein>
<dbReference type="PANTHER" id="PTHR46847:SF1">
    <property type="entry name" value="D-ALLOSE-BINDING PERIPLASMIC PROTEIN-RELATED"/>
    <property type="match status" value="1"/>
</dbReference>
<evidence type="ECO:0000256" key="1">
    <source>
        <dbReference type="ARBA" id="ARBA00004196"/>
    </source>
</evidence>
<dbReference type="Pfam" id="PF13407">
    <property type="entry name" value="Peripla_BP_4"/>
    <property type="match status" value="1"/>
</dbReference>
<evidence type="ECO:0000313" key="7">
    <source>
        <dbReference type="Proteomes" id="UP000318717"/>
    </source>
</evidence>
<keyword evidence="4" id="KW-0732">Signal</keyword>
<accession>A0A4Y3HY51</accession>
<keyword evidence="7" id="KW-1185">Reference proteome</keyword>
<sequence>MLSFQCLANNTILREYWEYDAFLDEYPKHKQLAQDMDFRIYQPPVPLKVEQIKPVRIDIVYPGSQLSDYWWRNIKALEIRLQELGIEFDLRKYSSRPNLDYRQESESLQQAITNDSDYLIFTLDTSRHKKFAESVLSNHHTKLILLNITTPIKAWGKKQPLMYVGFDHVRGTELLAREYKKAFPESANYGLIYYSPGYISEARGDTFIKFLKEGGDYSLKRAYFTKANRETGYQAALSMIEQEAHLDFIYACSTDLAFGVTDALSDLGREDIVVNGWGGGSEIKAVQDGTLDFTVVRMNDDTGLAIAEAIKLDLQNDPVPQVYSGEFEVFTKYDDAKRAEALKLKAFRYSDRQE</sequence>
<evidence type="ECO:0000259" key="5">
    <source>
        <dbReference type="Pfam" id="PF13407"/>
    </source>
</evidence>
<organism evidence="6 7">
    <name type="scientific">Vibrio inusitatus NBRC 102082</name>
    <dbReference type="NCBI Taxonomy" id="1219070"/>
    <lineage>
        <taxon>Bacteria</taxon>
        <taxon>Pseudomonadati</taxon>
        <taxon>Pseudomonadota</taxon>
        <taxon>Gammaproteobacteria</taxon>
        <taxon>Vibrionales</taxon>
        <taxon>Vibrionaceae</taxon>
        <taxon>Vibrio</taxon>
    </lineage>
</organism>
<proteinExistence type="inferred from homology"/>
<dbReference type="AlphaFoldDB" id="A0A4Y3HY51"/>
<comment type="similarity">
    <text evidence="2">Belongs to the bacterial solute-binding protein 2 family.</text>
</comment>
<dbReference type="Gene3D" id="3.40.50.2300">
    <property type="match status" value="2"/>
</dbReference>
<dbReference type="Proteomes" id="UP000318717">
    <property type="component" value="Unassembled WGS sequence"/>
</dbReference>
<name>A0A4Y3HY51_9VIBR</name>
<dbReference type="GO" id="GO:0055085">
    <property type="term" value="P:transmembrane transport"/>
    <property type="evidence" value="ECO:0007669"/>
    <property type="project" value="UniProtKB-ARBA"/>
</dbReference>
<evidence type="ECO:0000256" key="3">
    <source>
        <dbReference type="ARBA" id="ARBA00022181"/>
    </source>
</evidence>